<proteinExistence type="predicted"/>
<dbReference type="AlphaFoldDB" id="A0A5E7QG76"/>
<feature type="region of interest" description="Disordered" evidence="1">
    <location>
        <begin position="30"/>
        <end position="54"/>
    </location>
</feature>
<evidence type="ECO:0000313" key="3">
    <source>
        <dbReference type="Proteomes" id="UP000349468"/>
    </source>
</evidence>
<feature type="compositionally biased region" description="Basic and acidic residues" evidence="1">
    <location>
        <begin position="78"/>
        <end position="93"/>
    </location>
</feature>
<feature type="region of interest" description="Disordered" evidence="1">
    <location>
        <begin position="74"/>
        <end position="93"/>
    </location>
</feature>
<evidence type="ECO:0000313" key="2">
    <source>
        <dbReference type="EMBL" id="VVP61332.1"/>
    </source>
</evidence>
<accession>A0A5E7QG76</accession>
<organism evidence="2 3">
    <name type="scientific">Pseudomonas fluorescens</name>
    <dbReference type="NCBI Taxonomy" id="294"/>
    <lineage>
        <taxon>Bacteria</taxon>
        <taxon>Pseudomonadati</taxon>
        <taxon>Pseudomonadota</taxon>
        <taxon>Gammaproteobacteria</taxon>
        <taxon>Pseudomonadales</taxon>
        <taxon>Pseudomonadaceae</taxon>
        <taxon>Pseudomonas</taxon>
    </lineage>
</organism>
<dbReference type="Proteomes" id="UP000349468">
    <property type="component" value="Unassembled WGS sequence"/>
</dbReference>
<reference evidence="2 3" key="1">
    <citation type="submission" date="2019-09" db="EMBL/GenBank/DDBJ databases">
        <authorList>
            <person name="Chandra G."/>
            <person name="Truman W A."/>
        </authorList>
    </citation>
    <scope>NUCLEOTIDE SEQUENCE [LARGE SCALE GENOMIC DNA]</scope>
    <source>
        <strain evidence="2">PS870</strain>
    </source>
</reference>
<name>A0A5E7QG76_PSEFL</name>
<dbReference type="EMBL" id="CABVIK010000034">
    <property type="protein sequence ID" value="VVP61332.1"/>
    <property type="molecule type" value="Genomic_DNA"/>
</dbReference>
<gene>
    <name evidence="2" type="ORF">PS870_06318</name>
</gene>
<protein>
    <submittedName>
        <fullName evidence="2">Uncharacterized protein</fullName>
    </submittedName>
</protein>
<sequence>MPTDQAKIVSEDMAVKFIAELSAQCTTASSTYKPADDGARNGSESDAERAGNSANGGTCLTACKCCTDAACGTANRTDGSRNFHGLVERGDFG</sequence>
<evidence type="ECO:0000256" key="1">
    <source>
        <dbReference type="SAM" id="MobiDB-lite"/>
    </source>
</evidence>